<evidence type="ECO:0000259" key="3">
    <source>
        <dbReference type="PROSITE" id="PS50048"/>
    </source>
</evidence>
<dbReference type="GO" id="GO:0000981">
    <property type="term" value="F:DNA-binding transcription factor activity, RNA polymerase II-specific"/>
    <property type="evidence" value="ECO:0007669"/>
    <property type="project" value="InterPro"/>
</dbReference>
<protein>
    <recommendedName>
        <fullName evidence="3">Zn(2)-C6 fungal-type domain-containing protein</fullName>
    </recommendedName>
</protein>
<dbReference type="InterPro" id="IPR036864">
    <property type="entry name" value="Zn2-C6_fun-type_DNA-bd_sf"/>
</dbReference>
<evidence type="ECO:0000256" key="1">
    <source>
        <dbReference type="ARBA" id="ARBA00023242"/>
    </source>
</evidence>
<dbReference type="PROSITE" id="PS00463">
    <property type="entry name" value="ZN2_CY6_FUNGAL_1"/>
    <property type="match status" value="1"/>
</dbReference>
<sequence length="571" mass="63243">MVFCGKPSKGCMSCRKRRIKCDLAAPACSQCVRSEQQCSGYRDLQALMFRNENAKVIRRARVPASRAGSASASGSTPSSPRVKKASLQNGQFLTPETSPDPDPVSFDSDVVEEEAVTTLTDKRLVYVTSTAPDLPFCRLSSSIEDQGISFFFNNYMTFMSSTPSGLTDVFSSPLFQEVSASKKVFDAVSSVGLAGLSNVNKDKKAMVVARRKYSETLVQIRDSLDNPDRAGLDYTLKAVVIMAIFEIVNSTGATHDSWRVHINGAVALMRSGALKKLKIRRSMRMQLQFCFSSLIDHYNRGEVFPPSMIKWSEDCRASQAPSDSPAAVLLDIAVRFVNLNASLITKSIVSPRDIIASALQLERELDAWASTDVPPTLQYEVIEGEDDSPMFFRGRYHIYQDLWSAKTWNHYRWSRILINELLVTNIHALPLPLAASLHSQHEKSLALIRQLANEICSSVSSECCRHTVLHSTYTTVAPQMSGIFLVLFPITVAAGAVGVAEETHRWCLNTLSNIGNRMGILQAHNLVPMAVTARRRWLNLGLHLTPGRYMNVEANGTWRILRAADAELVLD</sequence>
<dbReference type="EMBL" id="PDLN01000015">
    <property type="protein sequence ID" value="RDW65269.1"/>
    <property type="molecule type" value="Genomic_DNA"/>
</dbReference>
<evidence type="ECO:0000313" key="4">
    <source>
        <dbReference type="EMBL" id="RDW65269.1"/>
    </source>
</evidence>
<comment type="caution">
    <text evidence="4">The sequence shown here is derived from an EMBL/GenBank/DDBJ whole genome shotgun (WGS) entry which is preliminary data.</text>
</comment>
<dbReference type="Gene3D" id="4.10.240.10">
    <property type="entry name" value="Zn(2)-C6 fungal-type DNA-binding domain"/>
    <property type="match status" value="1"/>
</dbReference>
<reference evidence="4 5" key="1">
    <citation type="journal article" date="2018" name="IMA Fungus">
        <title>IMA Genome-F 9: Draft genome sequence of Annulohypoxylon stygium, Aspergillus mulundensis, Berkeleyomyces basicola (syn. Thielaviopsis basicola), Ceratocystis smalleyi, two Cercospora beticola strains, Coleophoma cylindrospora, Fusarium fracticaudum, Phialophora cf. hyalina, and Morchella septimelata.</title>
        <authorList>
            <person name="Wingfield B.D."/>
            <person name="Bills G.F."/>
            <person name="Dong Y."/>
            <person name="Huang W."/>
            <person name="Nel W.J."/>
            <person name="Swalarsk-Parry B.S."/>
            <person name="Vaghefi N."/>
            <person name="Wilken P.M."/>
            <person name="An Z."/>
            <person name="de Beer Z.W."/>
            <person name="De Vos L."/>
            <person name="Chen L."/>
            <person name="Duong T.A."/>
            <person name="Gao Y."/>
            <person name="Hammerbacher A."/>
            <person name="Kikkert J.R."/>
            <person name="Li Y."/>
            <person name="Li H."/>
            <person name="Li K."/>
            <person name="Li Q."/>
            <person name="Liu X."/>
            <person name="Ma X."/>
            <person name="Naidoo K."/>
            <person name="Pethybridge S.J."/>
            <person name="Sun J."/>
            <person name="Steenkamp E.T."/>
            <person name="van der Nest M.A."/>
            <person name="van Wyk S."/>
            <person name="Wingfield M.J."/>
            <person name="Xiong C."/>
            <person name="Yue Q."/>
            <person name="Zhang X."/>
        </authorList>
    </citation>
    <scope>NUCLEOTIDE SEQUENCE [LARGE SCALE GENOMIC DNA]</scope>
    <source>
        <strain evidence="4 5">BP5796</strain>
    </source>
</reference>
<dbReference type="AlphaFoldDB" id="A0A3D8QU03"/>
<dbReference type="PANTHER" id="PTHR38791">
    <property type="entry name" value="ZN(II)2CYS6 TRANSCRIPTION FACTOR (EUROFUNG)-RELATED-RELATED"/>
    <property type="match status" value="1"/>
</dbReference>
<feature type="region of interest" description="Disordered" evidence="2">
    <location>
        <begin position="61"/>
        <end position="86"/>
    </location>
</feature>
<name>A0A3D8QU03_9HELO</name>
<dbReference type="PANTHER" id="PTHR38791:SF5">
    <property type="entry name" value="TRANSCRIPTION FACTOR DBAG-RELATED"/>
    <property type="match status" value="1"/>
</dbReference>
<dbReference type="Proteomes" id="UP000256328">
    <property type="component" value="Unassembled WGS sequence"/>
</dbReference>
<accession>A0A3D8QU03</accession>
<keyword evidence="5" id="KW-1185">Reference proteome</keyword>
<dbReference type="GO" id="GO:0008270">
    <property type="term" value="F:zinc ion binding"/>
    <property type="evidence" value="ECO:0007669"/>
    <property type="project" value="InterPro"/>
</dbReference>
<dbReference type="Pfam" id="PF00172">
    <property type="entry name" value="Zn_clus"/>
    <property type="match status" value="1"/>
</dbReference>
<dbReference type="SMART" id="SM00066">
    <property type="entry name" value="GAL4"/>
    <property type="match status" value="1"/>
</dbReference>
<evidence type="ECO:0000313" key="5">
    <source>
        <dbReference type="Proteomes" id="UP000256328"/>
    </source>
</evidence>
<dbReference type="InterPro" id="IPR053175">
    <property type="entry name" value="DHMBA_Reg_Transcription_Factor"/>
</dbReference>
<gene>
    <name evidence="4" type="ORF">BP5796_09961</name>
</gene>
<keyword evidence="1" id="KW-0539">Nucleus</keyword>
<proteinExistence type="predicted"/>
<dbReference type="PROSITE" id="PS50048">
    <property type="entry name" value="ZN2_CY6_FUNGAL_2"/>
    <property type="match status" value="1"/>
</dbReference>
<dbReference type="OrthoDB" id="5280547at2759"/>
<dbReference type="Pfam" id="PF11951">
    <property type="entry name" value="Fungal_trans_2"/>
    <property type="match status" value="1"/>
</dbReference>
<dbReference type="CDD" id="cd00067">
    <property type="entry name" value="GAL4"/>
    <property type="match status" value="1"/>
</dbReference>
<feature type="domain" description="Zn(2)-C6 fungal-type" evidence="3">
    <location>
        <begin position="10"/>
        <end position="39"/>
    </location>
</feature>
<dbReference type="InterPro" id="IPR021858">
    <property type="entry name" value="Fun_TF"/>
</dbReference>
<dbReference type="InterPro" id="IPR001138">
    <property type="entry name" value="Zn2Cys6_DnaBD"/>
</dbReference>
<evidence type="ECO:0000256" key="2">
    <source>
        <dbReference type="SAM" id="MobiDB-lite"/>
    </source>
</evidence>
<organism evidence="4 5">
    <name type="scientific">Coleophoma crateriformis</name>
    <dbReference type="NCBI Taxonomy" id="565419"/>
    <lineage>
        <taxon>Eukaryota</taxon>
        <taxon>Fungi</taxon>
        <taxon>Dikarya</taxon>
        <taxon>Ascomycota</taxon>
        <taxon>Pezizomycotina</taxon>
        <taxon>Leotiomycetes</taxon>
        <taxon>Helotiales</taxon>
        <taxon>Dermateaceae</taxon>
        <taxon>Coleophoma</taxon>
    </lineage>
</organism>
<feature type="compositionally biased region" description="Low complexity" evidence="2">
    <location>
        <begin position="62"/>
        <end position="80"/>
    </location>
</feature>
<dbReference type="SUPFAM" id="SSF57701">
    <property type="entry name" value="Zn2/Cys6 DNA-binding domain"/>
    <property type="match status" value="1"/>
</dbReference>